<dbReference type="AlphaFoldDB" id="A0A2J7ZQ85"/>
<keyword evidence="9" id="KW-1185">Reference proteome</keyword>
<evidence type="ECO:0000313" key="8">
    <source>
        <dbReference type="EMBL" id="PNH02423.1"/>
    </source>
</evidence>
<dbReference type="Pfam" id="PF23452">
    <property type="entry name" value="HPAT"/>
    <property type="match status" value="1"/>
</dbReference>
<evidence type="ECO:0000256" key="1">
    <source>
        <dbReference type="ARBA" id="ARBA00004167"/>
    </source>
</evidence>
<dbReference type="InterPro" id="IPR044845">
    <property type="entry name" value="HPAT/SRGT1-like"/>
</dbReference>
<keyword evidence="4" id="KW-0812">Transmembrane</keyword>
<evidence type="ECO:0000256" key="6">
    <source>
        <dbReference type="ARBA" id="ARBA00023136"/>
    </source>
</evidence>
<evidence type="ECO:0000259" key="7">
    <source>
        <dbReference type="Pfam" id="PF23452"/>
    </source>
</evidence>
<comment type="subcellular location">
    <subcellularLocation>
        <location evidence="1">Membrane</location>
        <topology evidence="1">Single-pass membrane protein</topology>
    </subcellularLocation>
</comment>
<proteinExistence type="predicted"/>
<organism evidence="8 9">
    <name type="scientific">Tetrabaena socialis</name>
    <dbReference type="NCBI Taxonomy" id="47790"/>
    <lineage>
        <taxon>Eukaryota</taxon>
        <taxon>Viridiplantae</taxon>
        <taxon>Chlorophyta</taxon>
        <taxon>core chlorophytes</taxon>
        <taxon>Chlorophyceae</taxon>
        <taxon>CS clade</taxon>
        <taxon>Chlamydomonadales</taxon>
        <taxon>Tetrabaenaceae</taxon>
        <taxon>Tetrabaena</taxon>
    </lineage>
</organism>
<keyword evidence="5" id="KW-1133">Transmembrane helix</keyword>
<dbReference type="Proteomes" id="UP000236333">
    <property type="component" value="Unassembled WGS sequence"/>
</dbReference>
<dbReference type="OrthoDB" id="2016014at2759"/>
<reference evidence="8 9" key="1">
    <citation type="journal article" date="2017" name="Mol. Biol. Evol.">
        <title>The 4-celled Tetrabaena socialis nuclear genome reveals the essential components for genetic control of cell number at the origin of multicellularity in the volvocine lineage.</title>
        <authorList>
            <person name="Featherston J."/>
            <person name="Arakaki Y."/>
            <person name="Hanschen E.R."/>
            <person name="Ferris P.J."/>
            <person name="Michod R.E."/>
            <person name="Olson B.J.S.C."/>
            <person name="Nozaki H."/>
            <person name="Durand P.M."/>
        </authorList>
    </citation>
    <scope>NUCLEOTIDE SEQUENCE [LARGE SCALE GENOMIC DNA]</scope>
    <source>
        <strain evidence="8 9">NIES-571</strain>
    </source>
</reference>
<evidence type="ECO:0000256" key="5">
    <source>
        <dbReference type="ARBA" id="ARBA00022989"/>
    </source>
</evidence>
<dbReference type="PANTHER" id="PTHR31485">
    <property type="entry name" value="PEPTIDYL SERINE ALPHA-GALACTOSYLTRANSFERASE"/>
    <property type="match status" value="1"/>
</dbReference>
<sequence>MMQGRRGPSRVEPSRITGYHKAGAIVIGLVCGYCFGGAVMETADVLFATPVTATSVSLGAGATVAGSGAKAEAKVAGNSIHSVITGNGSPYQNFQGRIMTKPGGNTIHSIFTCGGDFYQDFQSRIMYGTYKLVQQMPGGERLTGFTRILHRMKPDEVMDEIPTFRADPLHPKCDEWCDFPVADRPNAVKQWIDAAAKDPGMIKGAWVLLLECDYVWMRPVQAPDAYDSTAIGFQFMFDYIMPAHPDAVPYMKSLSDNRIDPKIIPRSGPAPVLIRYTDLAGVVPEWERITAKIEADPKAVKQLDWVREMYAWDIALALRNVTLVTESPPHSRLIAQPPHDLQLGDAAMLHYTWGTLYFENKKEIWRWEKRDYTSREQMLKLPMLRMPPQPWKAGWVIQDGLPVTKELHDTMTAMIGQMNHAISKMPDLSAAPQRT</sequence>
<dbReference type="GO" id="GO:0016757">
    <property type="term" value="F:glycosyltransferase activity"/>
    <property type="evidence" value="ECO:0007669"/>
    <property type="project" value="UniProtKB-KW"/>
</dbReference>
<name>A0A2J7ZQ85_9CHLO</name>
<dbReference type="EMBL" id="PGGS01000658">
    <property type="protein sequence ID" value="PNH02423.1"/>
    <property type="molecule type" value="Genomic_DNA"/>
</dbReference>
<keyword evidence="3" id="KW-0808">Transferase</keyword>
<evidence type="ECO:0000313" key="9">
    <source>
        <dbReference type="Proteomes" id="UP000236333"/>
    </source>
</evidence>
<keyword evidence="2" id="KW-0328">Glycosyltransferase</keyword>
<dbReference type="PANTHER" id="PTHR31485:SF17">
    <property type="match status" value="1"/>
</dbReference>
<keyword evidence="6" id="KW-0472">Membrane</keyword>
<gene>
    <name evidence="8" type="ORF">TSOC_011595</name>
</gene>
<dbReference type="InterPro" id="IPR056508">
    <property type="entry name" value="HPAT-like"/>
</dbReference>
<feature type="domain" description="Hydroxyproline O-arabinosyltransferase-like" evidence="7">
    <location>
        <begin position="108"/>
        <end position="383"/>
    </location>
</feature>
<evidence type="ECO:0000256" key="3">
    <source>
        <dbReference type="ARBA" id="ARBA00022679"/>
    </source>
</evidence>
<accession>A0A2J7ZQ85</accession>
<dbReference type="GO" id="GO:0016020">
    <property type="term" value="C:membrane"/>
    <property type="evidence" value="ECO:0007669"/>
    <property type="project" value="UniProtKB-SubCell"/>
</dbReference>
<evidence type="ECO:0000256" key="2">
    <source>
        <dbReference type="ARBA" id="ARBA00022676"/>
    </source>
</evidence>
<evidence type="ECO:0000256" key="4">
    <source>
        <dbReference type="ARBA" id="ARBA00022692"/>
    </source>
</evidence>
<protein>
    <recommendedName>
        <fullName evidence="7">Hydroxyproline O-arabinosyltransferase-like domain-containing protein</fullName>
    </recommendedName>
</protein>
<comment type="caution">
    <text evidence="8">The sequence shown here is derived from an EMBL/GenBank/DDBJ whole genome shotgun (WGS) entry which is preliminary data.</text>
</comment>